<dbReference type="Gene3D" id="1.10.260.40">
    <property type="entry name" value="lambda repressor-like DNA-binding domains"/>
    <property type="match status" value="1"/>
</dbReference>
<dbReference type="Proteomes" id="UP001196565">
    <property type="component" value="Unassembled WGS sequence"/>
</dbReference>
<dbReference type="RefSeq" id="WP_219763062.1">
    <property type="nucleotide sequence ID" value="NZ_JAHYBZ010000003.1"/>
</dbReference>
<accession>A0ABS7A830</accession>
<proteinExistence type="predicted"/>
<protein>
    <submittedName>
        <fullName evidence="2">Type II toxin-antitoxin system CcdA family antitoxin</fullName>
    </submittedName>
</protein>
<evidence type="ECO:0000313" key="3">
    <source>
        <dbReference type="Proteomes" id="UP001196565"/>
    </source>
</evidence>
<organism evidence="2 3">
    <name type="scientific">Roseomonas alba</name>
    <dbReference type="NCBI Taxonomy" id="2846776"/>
    <lineage>
        <taxon>Bacteria</taxon>
        <taxon>Pseudomonadati</taxon>
        <taxon>Pseudomonadota</taxon>
        <taxon>Alphaproteobacteria</taxon>
        <taxon>Acetobacterales</taxon>
        <taxon>Roseomonadaceae</taxon>
        <taxon>Roseomonas</taxon>
    </lineage>
</organism>
<dbReference type="EMBL" id="JAHYBZ010000003">
    <property type="protein sequence ID" value="MBW6398469.1"/>
    <property type="molecule type" value="Genomic_DNA"/>
</dbReference>
<comment type="caution">
    <text evidence="2">The sequence shown here is derived from an EMBL/GenBank/DDBJ whole genome shotgun (WGS) entry which is preliminary data.</text>
</comment>
<gene>
    <name evidence="2" type="ORF">KPL78_11450</name>
</gene>
<evidence type="ECO:0000313" key="2">
    <source>
        <dbReference type="EMBL" id="MBW6398469.1"/>
    </source>
</evidence>
<keyword evidence="1" id="KW-1277">Toxin-antitoxin system</keyword>
<reference evidence="2 3" key="1">
    <citation type="submission" date="2021-07" db="EMBL/GenBank/DDBJ databases">
        <authorList>
            <person name="So Y."/>
        </authorList>
    </citation>
    <scope>NUCLEOTIDE SEQUENCE [LARGE SCALE GENOMIC DNA]</scope>
    <source>
        <strain evidence="2 3">HJA6</strain>
    </source>
</reference>
<dbReference type="NCBIfam" id="NF046037">
    <property type="entry name" value="carphisopro"/>
    <property type="match status" value="1"/>
</dbReference>
<dbReference type="SUPFAM" id="SSF47413">
    <property type="entry name" value="lambda repressor-like DNA-binding domains"/>
    <property type="match status" value="1"/>
</dbReference>
<keyword evidence="3" id="KW-1185">Reference proteome</keyword>
<dbReference type="InterPro" id="IPR010982">
    <property type="entry name" value="Lambda_DNA-bd_dom_sf"/>
</dbReference>
<dbReference type="InterPro" id="IPR009956">
    <property type="entry name" value="Post-segregation_anti-tox_CcdA"/>
</dbReference>
<evidence type="ECO:0000256" key="1">
    <source>
        <dbReference type="ARBA" id="ARBA00022649"/>
    </source>
</evidence>
<name>A0ABS7A830_9PROT</name>
<dbReference type="InterPro" id="IPR059216">
    <property type="entry name" value="LeuA_carph_isopro_dom"/>
</dbReference>
<sequence length="164" mass="17902">MVGPIGRGSRIGRLGQHHVALDVGKSHHWAMRNPEAQTAIDRAGGVSALAQRLGLDHSTVSGWKAVPARHVPAVAAAAGLGLHEVRPDLYRPGQQGGFTENQQPLVAEARGLGLDPEAIATKAITEAVRAEKAQRWLDENRDAIEAWNRWTEENELPLARYRMF</sequence>
<dbReference type="Pfam" id="PF07362">
    <property type="entry name" value="CcdA"/>
    <property type="match status" value="1"/>
</dbReference>